<accession>A0A1I6N1P0</accession>
<dbReference type="Gene3D" id="1.20.5.4090">
    <property type="match status" value="1"/>
</dbReference>
<name>A0A1I6N1P0_9RHOB</name>
<dbReference type="Proteomes" id="UP000198926">
    <property type="component" value="Unassembled WGS sequence"/>
</dbReference>
<evidence type="ECO:0000313" key="3">
    <source>
        <dbReference type="Proteomes" id="UP000198926"/>
    </source>
</evidence>
<reference evidence="2 3" key="1">
    <citation type="submission" date="2016-10" db="EMBL/GenBank/DDBJ databases">
        <authorList>
            <person name="de Groot N.N."/>
        </authorList>
    </citation>
    <scope>NUCLEOTIDE SEQUENCE [LARGE SCALE GENOMIC DNA]</scope>
    <source>
        <strain evidence="2 3">DSM 29433</strain>
    </source>
</reference>
<evidence type="ECO:0000313" key="2">
    <source>
        <dbReference type="EMBL" id="SFS21781.1"/>
    </source>
</evidence>
<protein>
    <submittedName>
        <fullName evidence="2">SlyX protein</fullName>
    </submittedName>
</protein>
<feature type="coiled-coil region" evidence="1">
    <location>
        <begin position="18"/>
        <end position="45"/>
    </location>
</feature>
<sequence>MTDITHLEEQIAYLTRTVDELSDVVARQEKELAIAQRRVAMLMEREAQREIDSGGTVPLADQKPPHW</sequence>
<dbReference type="InterPro" id="IPR007236">
    <property type="entry name" value="SlyX"/>
</dbReference>
<keyword evidence="1" id="KW-0175">Coiled coil</keyword>
<organism evidence="2 3">
    <name type="scientific">Yoonia litorea</name>
    <dbReference type="NCBI Taxonomy" id="1123755"/>
    <lineage>
        <taxon>Bacteria</taxon>
        <taxon>Pseudomonadati</taxon>
        <taxon>Pseudomonadota</taxon>
        <taxon>Alphaproteobacteria</taxon>
        <taxon>Rhodobacterales</taxon>
        <taxon>Paracoccaceae</taxon>
        <taxon>Yoonia</taxon>
    </lineage>
</organism>
<keyword evidence="3" id="KW-1185">Reference proteome</keyword>
<dbReference type="OrthoDB" id="285836at2"/>
<evidence type="ECO:0000256" key="1">
    <source>
        <dbReference type="SAM" id="Coils"/>
    </source>
</evidence>
<dbReference type="Pfam" id="PF04102">
    <property type="entry name" value="SlyX"/>
    <property type="match status" value="1"/>
</dbReference>
<dbReference type="STRING" id="1123755.SAMN05444714_2948"/>
<gene>
    <name evidence="2" type="ORF">SAMN05444714_2948</name>
</gene>
<proteinExistence type="predicted"/>
<dbReference type="RefSeq" id="WP_090210055.1">
    <property type="nucleotide sequence ID" value="NZ_FOZM01000003.1"/>
</dbReference>
<dbReference type="AlphaFoldDB" id="A0A1I6N1P0"/>
<dbReference type="EMBL" id="FOZM01000003">
    <property type="protein sequence ID" value="SFS21781.1"/>
    <property type="molecule type" value="Genomic_DNA"/>
</dbReference>